<dbReference type="SUPFAM" id="SSF82657">
    <property type="entry name" value="BolA-like"/>
    <property type="match status" value="1"/>
</dbReference>
<dbReference type="Proteomes" id="UP000617041">
    <property type="component" value="Unassembled WGS sequence"/>
</dbReference>
<dbReference type="AlphaFoldDB" id="A0A934Q5I6"/>
<dbReference type="PANTHER" id="PTHR46229:SF2">
    <property type="entry name" value="BOLA-LIKE PROTEIN 1"/>
    <property type="match status" value="1"/>
</dbReference>
<dbReference type="InterPro" id="IPR036065">
    <property type="entry name" value="BolA-like_sf"/>
</dbReference>
<name>A0A934Q5I6_9BURK</name>
<proteinExistence type="inferred from homology"/>
<comment type="similarity">
    <text evidence="1 2">Belongs to the BolA/IbaG family.</text>
</comment>
<gene>
    <name evidence="3" type="ORF">I8E28_18740</name>
</gene>
<sequence>MTPDDLRSIIASGLACDHLEVEGDGRHWSAVIVSAAFEGRRPVQRHQLVYATLGARMHTDEVHALSMRTYTPAEWAAHHH</sequence>
<keyword evidence="4" id="KW-1185">Reference proteome</keyword>
<evidence type="ECO:0000256" key="1">
    <source>
        <dbReference type="ARBA" id="ARBA00005578"/>
    </source>
</evidence>
<dbReference type="RefSeq" id="WP_200789725.1">
    <property type="nucleotide sequence ID" value="NZ_JAEDAO010000001.1"/>
</dbReference>
<evidence type="ECO:0000256" key="2">
    <source>
        <dbReference type="RuleBase" id="RU003860"/>
    </source>
</evidence>
<organism evidence="3 4">
    <name type="scientific">Ramlibacter algicola</name>
    <dbReference type="NCBI Taxonomy" id="2795217"/>
    <lineage>
        <taxon>Bacteria</taxon>
        <taxon>Pseudomonadati</taxon>
        <taxon>Pseudomonadota</taxon>
        <taxon>Betaproteobacteria</taxon>
        <taxon>Burkholderiales</taxon>
        <taxon>Comamonadaceae</taxon>
        <taxon>Ramlibacter</taxon>
    </lineage>
</organism>
<dbReference type="InterPro" id="IPR050961">
    <property type="entry name" value="BolA/IbaG_stress_morph_reg"/>
</dbReference>
<evidence type="ECO:0000313" key="3">
    <source>
        <dbReference type="EMBL" id="MBK0394649.1"/>
    </source>
</evidence>
<reference evidence="3" key="1">
    <citation type="submission" date="2020-12" db="EMBL/GenBank/DDBJ databases">
        <title>Ramlibacter sp. nov., isolated from a freshwater alga, Cryptomonas.</title>
        <authorList>
            <person name="Kim H.M."/>
            <person name="Jeon C.O."/>
        </authorList>
    </citation>
    <scope>NUCLEOTIDE SEQUENCE</scope>
    <source>
        <strain evidence="3">CrO1</strain>
    </source>
</reference>
<dbReference type="Gene3D" id="3.30.300.90">
    <property type="entry name" value="BolA-like"/>
    <property type="match status" value="1"/>
</dbReference>
<accession>A0A934Q5I6</accession>
<evidence type="ECO:0000313" key="4">
    <source>
        <dbReference type="Proteomes" id="UP000617041"/>
    </source>
</evidence>
<dbReference type="PIRSF" id="PIRSF003113">
    <property type="entry name" value="BolA"/>
    <property type="match status" value="1"/>
</dbReference>
<dbReference type="PANTHER" id="PTHR46229">
    <property type="entry name" value="BOLA TRANSCRIPTION REGULATOR"/>
    <property type="match status" value="1"/>
</dbReference>
<protein>
    <submittedName>
        <fullName evidence="3">BolA family transcriptional regulator</fullName>
    </submittedName>
</protein>
<dbReference type="Pfam" id="PF01722">
    <property type="entry name" value="BolA"/>
    <property type="match status" value="1"/>
</dbReference>
<comment type="caution">
    <text evidence="3">The sequence shown here is derived from an EMBL/GenBank/DDBJ whole genome shotgun (WGS) entry which is preliminary data.</text>
</comment>
<dbReference type="InterPro" id="IPR002634">
    <property type="entry name" value="BolA"/>
</dbReference>
<dbReference type="EMBL" id="JAEDAO010000001">
    <property type="protein sequence ID" value="MBK0394649.1"/>
    <property type="molecule type" value="Genomic_DNA"/>
</dbReference>